<name>A0A284SAH2_ARMOS</name>
<accession>A0A284SAH2</accession>
<evidence type="ECO:0000313" key="2">
    <source>
        <dbReference type="Proteomes" id="UP000219338"/>
    </source>
</evidence>
<reference evidence="2" key="1">
    <citation type="journal article" date="2017" name="Nat. Ecol. Evol.">
        <title>Genome expansion and lineage-specific genetic innovations in the forest pathogenic fungi Armillaria.</title>
        <authorList>
            <person name="Sipos G."/>
            <person name="Prasanna A.N."/>
            <person name="Walter M.C."/>
            <person name="O'Connor E."/>
            <person name="Balint B."/>
            <person name="Krizsan K."/>
            <person name="Kiss B."/>
            <person name="Hess J."/>
            <person name="Varga T."/>
            <person name="Slot J."/>
            <person name="Riley R."/>
            <person name="Boka B."/>
            <person name="Rigling D."/>
            <person name="Barry K."/>
            <person name="Lee J."/>
            <person name="Mihaltcheva S."/>
            <person name="LaButti K."/>
            <person name="Lipzen A."/>
            <person name="Waldron R."/>
            <person name="Moloney N.M."/>
            <person name="Sperisen C."/>
            <person name="Kredics L."/>
            <person name="Vagvoelgyi C."/>
            <person name="Patrignani A."/>
            <person name="Fitzpatrick D."/>
            <person name="Nagy I."/>
            <person name="Doyle S."/>
            <person name="Anderson J.B."/>
            <person name="Grigoriev I.V."/>
            <person name="Gueldener U."/>
            <person name="Muensterkoetter M."/>
            <person name="Nagy L.G."/>
        </authorList>
    </citation>
    <scope>NUCLEOTIDE SEQUENCE [LARGE SCALE GENOMIC DNA]</scope>
    <source>
        <strain evidence="2">C18/9</strain>
    </source>
</reference>
<dbReference type="EMBL" id="FUEG01000051">
    <property type="protein sequence ID" value="SJL17994.1"/>
    <property type="molecule type" value="Genomic_DNA"/>
</dbReference>
<gene>
    <name evidence="1" type="ORF">ARMOST_21565</name>
</gene>
<evidence type="ECO:0000313" key="1">
    <source>
        <dbReference type="EMBL" id="SJL17994.1"/>
    </source>
</evidence>
<keyword evidence="2" id="KW-1185">Reference proteome</keyword>
<sequence length="103" mass="11375">MPMKDTDWKCGLRAWFSSSFLLVIAIVARLLRFVLATVPGTRSYLSPGPHGSFSIIETSRAVIPGRDDSSTWTNWSPVKDITYSSHVAEKFRYGGSLPLGQAI</sequence>
<protein>
    <submittedName>
        <fullName evidence="1">Uncharacterized protein</fullName>
    </submittedName>
</protein>
<dbReference type="AlphaFoldDB" id="A0A284SAH2"/>
<dbReference type="Proteomes" id="UP000219338">
    <property type="component" value="Unassembled WGS sequence"/>
</dbReference>
<proteinExistence type="predicted"/>
<organism evidence="1 2">
    <name type="scientific">Armillaria ostoyae</name>
    <name type="common">Armillaria root rot fungus</name>
    <dbReference type="NCBI Taxonomy" id="47428"/>
    <lineage>
        <taxon>Eukaryota</taxon>
        <taxon>Fungi</taxon>
        <taxon>Dikarya</taxon>
        <taxon>Basidiomycota</taxon>
        <taxon>Agaricomycotina</taxon>
        <taxon>Agaricomycetes</taxon>
        <taxon>Agaricomycetidae</taxon>
        <taxon>Agaricales</taxon>
        <taxon>Marasmiineae</taxon>
        <taxon>Physalacriaceae</taxon>
        <taxon>Armillaria</taxon>
    </lineage>
</organism>